<proteinExistence type="predicted"/>
<dbReference type="AlphaFoldDB" id="A0A0F9S8X7"/>
<reference evidence="1" key="1">
    <citation type="journal article" date="2015" name="Nature">
        <title>Complex archaea that bridge the gap between prokaryotes and eukaryotes.</title>
        <authorList>
            <person name="Spang A."/>
            <person name="Saw J.H."/>
            <person name="Jorgensen S.L."/>
            <person name="Zaremba-Niedzwiedzka K."/>
            <person name="Martijn J."/>
            <person name="Lind A.E."/>
            <person name="van Eijk R."/>
            <person name="Schleper C."/>
            <person name="Guy L."/>
            <person name="Ettema T.J."/>
        </authorList>
    </citation>
    <scope>NUCLEOTIDE SEQUENCE</scope>
</reference>
<dbReference type="EMBL" id="LAZR01000527">
    <property type="protein sequence ID" value="KKN65340.1"/>
    <property type="molecule type" value="Genomic_DNA"/>
</dbReference>
<comment type="caution">
    <text evidence="1">The sequence shown here is derived from an EMBL/GenBank/DDBJ whole genome shotgun (WGS) entry which is preliminary data.</text>
</comment>
<organism evidence="1">
    <name type="scientific">marine sediment metagenome</name>
    <dbReference type="NCBI Taxonomy" id="412755"/>
    <lineage>
        <taxon>unclassified sequences</taxon>
        <taxon>metagenomes</taxon>
        <taxon>ecological metagenomes</taxon>
    </lineage>
</organism>
<name>A0A0F9S8X7_9ZZZZ</name>
<sequence length="95" mass="10132">MENWNITIKAPTGEFDATLTLVDEGGVLAGEMAAKGGNGPMQDLILGEEAIAWFTKVERPMPMKLKFKGTRDGDTMNGTVKFGLFASGTFSGSKT</sequence>
<gene>
    <name evidence="1" type="ORF">LCGC14_0482620</name>
</gene>
<evidence type="ECO:0000313" key="1">
    <source>
        <dbReference type="EMBL" id="KKN65340.1"/>
    </source>
</evidence>
<protein>
    <submittedName>
        <fullName evidence="1">Uncharacterized protein</fullName>
    </submittedName>
</protein>
<accession>A0A0F9S8X7</accession>